<dbReference type="AlphaFoldDB" id="A0A4C2EHY0"/>
<dbReference type="GO" id="GO:0003723">
    <property type="term" value="F:RNA binding"/>
    <property type="evidence" value="ECO:0007669"/>
    <property type="project" value="UniProtKB-UniRule"/>
</dbReference>
<gene>
    <name evidence="4" type="primary">NOP8</name>
    <name evidence="4" type="ORF">ZYGM_001773</name>
</gene>
<feature type="domain" description="RRM" evidence="3">
    <location>
        <begin position="5"/>
        <end position="80"/>
    </location>
</feature>
<dbReference type="PROSITE" id="PS50102">
    <property type="entry name" value="RRM"/>
    <property type="match status" value="1"/>
</dbReference>
<organism evidence="4 5">
    <name type="scientific">Zygosaccharomyces mellis</name>
    <dbReference type="NCBI Taxonomy" id="42258"/>
    <lineage>
        <taxon>Eukaryota</taxon>
        <taxon>Fungi</taxon>
        <taxon>Dikarya</taxon>
        <taxon>Ascomycota</taxon>
        <taxon>Saccharomycotina</taxon>
        <taxon>Saccharomycetes</taxon>
        <taxon>Saccharomycetales</taxon>
        <taxon>Saccharomycetaceae</taxon>
        <taxon>Zygosaccharomyces</taxon>
    </lineage>
</organism>
<protein>
    <submittedName>
        <fullName evidence="4">Nucleolar protein 8</fullName>
    </submittedName>
</protein>
<evidence type="ECO:0000259" key="3">
    <source>
        <dbReference type="PROSITE" id="PS50102"/>
    </source>
</evidence>
<feature type="region of interest" description="Disordered" evidence="2">
    <location>
        <begin position="254"/>
        <end position="321"/>
    </location>
</feature>
<evidence type="ECO:0000313" key="5">
    <source>
        <dbReference type="Proteomes" id="UP000301737"/>
    </source>
</evidence>
<dbReference type="EMBL" id="BIMX01000033">
    <property type="protein sequence ID" value="GCF01489.1"/>
    <property type="molecule type" value="Genomic_DNA"/>
</dbReference>
<feature type="compositionally biased region" description="Basic and acidic residues" evidence="2">
    <location>
        <begin position="263"/>
        <end position="276"/>
    </location>
</feature>
<dbReference type="InterPro" id="IPR035979">
    <property type="entry name" value="RBD_domain_sf"/>
</dbReference>
<keyword evidence="1" id="KW-0694">RNA-binding</keyword>
<feature type="region of interest" description="Disordered" evidence="2">
    <location>
        <begin position="204"/>
        <end position="232"/>
    </location>
</feature>
<reference evidence="4 5" key="1">
    <citation type="submission" date="2019-01" db="EMBL/GenBank/DDBJ databases">
        <title>Draft Genome Sequencing of Zygosaccharomyces mellis Ca-7.</title>
        <authorList>
            <person name="Shiwa Y."/>
            <person name="Kanesaki Y."/>
            <person name="Ishige T."/>
            <person name="Mura K."/>
            <person name="Hori T."/>
            <person name="Tamura T."/>
        </authorList>
    </citation>
    <scope>NUCLEOTIDE SEQUENCE [LARGE SCALE GENOMIC DNA]</scope>
    <source>
        <strain evidence="4 5">Ca-7</strain>
    </source>
</reference>
<dbReference type="Proteomes" id="UP000301737">
    <property type="component" value="Unassembled WGS sequence"/>
</dbReference>
<dbReference type="SUPFAM" id="SSF54928">
    <property type="entry name" value="RNA-binding domain, RBD"/>
    <property type="match status" value="1"/>
</dbReference>
<evidence type="ECO:0000313" key="4">
    <source>
        <dbReference type="EMBL" id="GCF01489.1"/>
    </source>
</evidence>
<dbReference type="InterPro" id="IPR000504">
    <property type="entry name" value="RRM_dom"/>
</dbReference>
<dbReference type="OrthoDB" id="21643at2759"/>
<name>A0A4C2EHY0_9SACH</name>
<sequence length="417" mass="49056">MAVQKRIYVGNLINDPESCLQALEMRFSRFGKCTSEFESHESFAYINMEFEDDSQFAKLKSSFNHVKFKGNDLKVDLARPRWEWEEQKKKDDEEEPIKRKQMIERHWAYYKKMENIGMSWEDRIQMVPGRHRTTKRNGNQLRNITFRVDVNGSLKVYKCHKQKLWGYERDKETQDLVYKFVNGKWRNGWDHIVDRLNYTRSKGVFNSSPVVGGEKSEQKEEEEDTGEKERTGKVLEDMFKNFDFDQPMIDDEAIAQKSDDDEGGSKIEGKQEGRDEGGDDGEPIPNFADGNRTETLRSLFDPQGNQPFKLITESDDDIDHDKDLGHEEILAEPESVKQESSLPKKNTALFFPHFDSPFLSGQTQLNKLPDFQPDLKFWQDQFWNQRVDWIKEMKRKRKDALKQLAKKKSKNKVNILV</sequence>
<proteinExistence type="predicted"/>
<evidence type="ECO:0000256" key="2">
    <source>
        <dbReference type="SAM" id="MobiDB-lite"/>
    </source>
</evidence>
<accession>A0A4C2EHY0</accession>
<dbReference type="InterPro" id="IPR012677">
    <property type="entry name" value="Nucleotide-bd_a/b_plait_sf"/>
</dbReference>
<dbReference type="Gene3D" id="3.30.70.330">
    <property type="match status" value="1"/>
</dbReference>
<evidence type="ECO:0000256" key="1">
    <source>
        <dbReference type="PROSITE-ProRule" id="PRU00176"/>
    </source>
</evidence>
<keyword evidence="5" id="KW-1185">Reference proteome</keyword>
<comment type="caution">
    <text evidence="4">The sequence shown here is derived from an EMBL/GenBank/DDBJ whole genome shotgun (WGS) entry which is preliminary data.</text>
</comment>